<protein>
    <submittedName>
        <fullName evidence="1">Unnamed protein product</fullName>
    </submittedName>
</protein>
<sequence>MTFGFILPLLLASLIPANAIDLADSHLKDYKGLQNLLGVHKIESKFDTPPSETTQTWYLNIYDSSKKDSSNELKVDGCPTDAQICGLTSVKLPNSDPINTEIYSFSNKLSPQFNVSDDKINVKFTGANWGSTSMDSEINLICNEGAGDNLDGLKLDSKFDQSLLKLSWESKHCCASAEAPDDDKKSKPDKGDDSSGWGFLTWLFILLVLIFAAYIVGQAWINTSSMGNSSEFFTALVDSIVETCSKLPELIREILAKVTGGGNRGGYSAV</sequence>
<organism evidence="1 2">
    <name type="scientific">Ambrosiozyma monospora</name>
    <name type="common">Yeast</name>
    <name type="synonym">Endomycopsis monosporus</name>
    <dbReference type="NCBI Taxonomy" id="43982"/>
    <lineage>
        <taxon>Eukaryota</taxon>
        <taxon>Fungi</taxon>
        <taxon>Dikarya</taxon>
        <taxon>Ascomycota</taxon>
        <taxon>Saccharomycotina</taxon>
        <taxon>Pichiomycetes</taxon>
        <taxon>Pichiales</taxon>
        <taxon>Pichiaceae</taxon>
        <taxon>Ambrosiozyma</taxon>
    </lineage>
</organism>
<reference evidence="1" key="1">
    <citation type="submission" date="2023-04" db="EMBL/GenBank/DDBJ databases">
        <title>Ambrosiozyma monospora NBRC 10751.</title>
        <authorList>
            <person name="Ichikawa N."/>
            <person name="Sato H."/>
            <person name="Tonouchi N."/>
        </authorList>
    </citation>
    <scope>NUCLEOTIDE SEQUENCE</scope>
    <source>
        <strain evidence="1">NBRC 10751</strain>
    </source>
</reference>
<dbReference type="EMBL" id="BSXS01014628">
    <property type="protein sequence ID" value="GMF05753.1"/>
    <property type="molecule type" value="Genomic_DNA"/>
</dbReference>
<evidence type="ECO:0000313" key="2">
    <source>
        <dbReference type="Proteomes" id="UP001165064"/>
    </source>
</evidence>
<comment type="caution">
    <text evidence="1">The sequence shown here is derived from an EMBL/GenBank/DDBJ whole genome shotgun (WGS) entry which is preliminary data.</text>
</comment>
<accession>A0ACB5UCG5</accession>
<dbReference type="Proteomes" id="UP001165064">
    <property type="component" value="Unassembled WGS sequence"/>
</dbReference>
<proteinExistence type="predicted"/>
<keyword evidence="2" id="KW-1185">Reference proteome</keyword>
<gene>
    <name evidence="1" type="ORF">Amon02_001244800</name>
</gene>
<evidence type="ECO:0000313" key="1">
    <source>
        <dbReference type="EMBL" id="GMF05753.1"/>
    </source>
</evidence>
<name>A0ACB5UCG5_AMBMO</name>